<comment type="caution">
    <text evidence="2">The sequence shown here is derived from an EMBL/GenBank/DDBJ whole genome shotgun (WGS) entry which is preliminary data.</text>
</comment>
<feature type="chain" id="PRO_5021774249" description="Secreted protein" evidence="1">
    <location>
        <begin position="22"/>
        <end position="113"/>
    </location>
</feature>
<proteinExistence type="predicted"/>
<sequence>MRRILSVLVVLSFALGATAQAAQMGLMASMAAAAAGSSDMSDCEGCTSSHDTNKGMEMAGCHNGICIVLPGLLPTSSVGLPVTLDTFDAAVPMVADGLSLSPDLRPPRPASLT</sequence>
<dbReference type="AlphaFoldDB" id="A0A512E2U4"/>
<evidence type="ECO:0008006" key="4">
    <source>
        <dbReference type="Google" id="ProtNLM"/>
    </source>
</evidence>
<dbReference type="Proteomes" id="UP000321523">
    <property type="component" value="Unassembled WGS sequence"/>
</dbReference>
<keyword evidence="1" id="KW-0732">Signal</keyword>
<evidence type="ECO:0000313" key="2">
    <source>
        <dbReference type="EMBL" id="GEO42790.1"/>
    </source>
</evidence>
<organism evidence="2 3">
    <name type="scientific">Skermanella aerolata</name>
    <dbReference type="NCBI Taxonomy" id="393310"/>
    <lineage>
        <taxon>Bacteria</taxon>
        <taxon>Pseudomonadati</taxon>
        <taxon>Pseudomonadota</taxon>
        <taxon>Alphaproteobacteria</taxon>
        <taxon>Rhodospirillales</taxon>
        <taxon>Azospirillaceae</taxon>
        <taxon>Skermanella</taxon>
    </lineage>
</organism>
<accession>A0A512E2U4</accession>
<dbReference type="EMBL" id="BJYZ01000050">
    <property type="protein sequence ID" value="GEO42790.1"/>
    <property type="molecule type" value="Genomic_DNA"/>
</dbReference>
<reference evidence="2 3" key="1">
    <citation type="submission" date="2019-07" db="EMBL/GenBank/DDBJ databases">
        <title>Whole genome shotgun sequence of Skermanella aerolata NBRC 106429.</title>
        <authorList>
            <person name="Hosoyama A."/>
            <person name="Uohara A."/>
            <person name="Ohji S."/>
            <person name="Ichikawa N."/>
        </authorList>
    </citation>
    <scope>NUCLEOTIDE SEQUENCE [LARGE SCALE GENOMIC DNA]</scope>
    <source>
        <strain evidence="2 3">NBRC 106429</strain>
    </source>
</reference>
<feature type="signal peptide" evidence="1">
    <location>
        <begin position="1"/>
        <end position="21"/>
    </location>
</feature>
<evidence type="ECO:0000313" key="3">
    <source>
        <dbReference type="Proteomes" id="UP000321523"/>
    </source>
</evidence>
<gene>
    <name evidence="2" type="ORF">SAE02_69380</name>
</gene>
<name>A0A512E2U4_9PROT</name>
<protein>
    <recommendedName>
        <fullName evidence="4">Secreted protein</fullName>
    </recommendedName>
</protein>
<keyword evidence="3" id="KW-1185">Reference proteome</keyword>
<evidence type="ECO:0000256" key="1">
    <source>
        <dbReference type="SAM" id="SignalP"/>
    </source>
</evidence>